<dbReference type="Pfam" id="PF01026">
    <property type="entry name" value="TatD_DNase"/>
    <property type="match status" value="1"/>
</dbReference>
<dbReference type="PANTHER" id="PTHR46124">
    <property type="entry name" value="D-AMINOACYL-TRNA DEACYLASE"/>
    <property type="match status" value="1"/>
</dbReference>
<gene>
    <name evidence="2" type="ordered locus">Smar_0532</name>
</gene>
<dbReference type="OrthoDB" id="26412at2157"/>
<evidence type="ECO:0000313" key="2">
    <source>
        <dbReference type="EMBL" id="ABN69639.1"/>
    </source>
</evidence>
<reference evidence="3" key="1">
    <citation type="journal article" date="2009" name="BMC Genomics">
        <title>The complete genome sequence of Staphylothermus marinus reveals differences in sulfur metabolism among heterotrophic Crenarchaeota.</title>
        <authorList>
            <person name="Anderson I.J."/>
            <person name="Dharmarajan L."/>
            <person name="Rodriguez J."/>
            <person name="Hooper S."/>
            <person name="Porat I."/>
            <person name="Ulrich L.E."/>
            <person name="Elkins J.G."/>
            <person name="Mavromatis K."/>
            <person name="Sun H."/>
            <person name="Land M."/>
            <person name="Lapidus A."/>
            <person name="Lucas S."/>
            <person name="Barry K."/>
            <person name="Huber H."/>
            <person name="Zhulin I.B."/>
            <person name="Whitman W.B."/>
            <person name="Mukhopadhyay B."/>
            <person name="Woese C."/>
            <person name="Bristow J."/>
            <person name="Kyrpides N."/>
        </authorList>
    </citation>
    <scope>NUCLEOTIDE SEQUENCE [LARGE SCALE GENOMIC DNA]</scope>
    <source>
        <strain evidence="3">ATCC 43588 / DSM 3639 / JCM 9404 / F1</strain>
    </source>
</reference>
<dbReference type="EMBL" id="CP000575">
    <property type="protein sequence ID" value="ABN69639.1"/>
    <property type="molecule type" value="Genomic_DNA"/>
</dbReference>
<accession>A3DLX9</accession>
<dbReference type="GeneID" id="4906475"/>
<dbReference type="KEGG" id="smr:Smar_0532"/>
<feature type="binding site" evidence="1">
    <location>
        <position position="87"/>
    </location>
    <ligand>
        <name>a divalent metal cation</name>
        <dbReference type="ChEBI" id="CHEBI:60240"/>
        <label>1</label>
    </ligand>
</feature>
<proteinExistence type="predicted"/>
<protein>
    <submittedName>
        <fullName evidence="2">TatD-related deoxyribonuclease</fullName>
    </submittedName>
</protein>
<dbReference type="GO" id="GO:0046872">
    <property type="term" value="F:metal ion binding"/>
    <property type="evidence" value="ECO:0007669"/>
    <property type="project" value="UniProtKB-KW"/>
</dbReference>
<dbReference type="PANTHER" id="PTHR46124:SF2">
    <property type="entry name" value="D-AMINOACYL-TRNA DEACYLASE"/>
    <property type="match status" value="1"/>
</dbReference>
<feature type="binding site" evidence="1">
    <location>
        <position position="10"/>
    </location>
    <ligand>
        <name>a divalent metal cation</name>
        <dbReference type="ChEBI" id="CHEBI:60240"/>
        <label>1</label>
    </ligand>
</feature>
<dbReference type="Proteomes" id="UP000000254">
    <property type="component" value="Chromosome"/>
</dbReference>
<dbReference type="CDD" id="cd01310">
    <property type="entry name" value="TatD_DNAse"/>
    <property type="match status" value="1"/>
</dbReference>
<dbReference type="InterPro" id="IPR001130">
    <property type="entry name" value="TatD-like"/>
</dbReference>
<dbReference type="GO" id="GO:0016788">
    <property type="term" value="F:hydrolase activity, acting on ester bonds"/>
    <property type="evidence" value="ECO:0007669"/>
    <property type="project" value="InterPro"/>
</dbReference>
<evidence type="ECO:0000256" key="1">
    <source>
        <dbReference type="PIRSR" id="PIRSR005902-1"/>
    </source>
</evidence>
<feature type="binding site" evidence="1">
    <location>
        <position position="146"/>
    </location>
    <ligand>
        <name>a divalent metal cation</name>
        <dbReference type="ChEBI" id="CHEBI:60240"/>
        <label>2</label>
    </ligand>
</feature>
<dbReference type="RefSeq" id="WP_011838830.1">
    <property type="nucleotide sequence ID" value="NC_009033.1"/>
</dbReference>
<reference evidence="2 3" key="2">
    <citation type="journal article" date="2009" name="Stand. Genomic Sci.">
        <title>Complete genome sequence of Staphylothermus marinus Stetter and Fiala 1986 type strain F1.</title>
        <authorList>
            <person name="Anderson I.J."/>
            <person name="Sun H."/>
            <person name="Lapidus A."/>
            <person name="Copeland A."/>
            <person name="Glavina Del Rio T."/>
            <person name="Tice H."/>
            <person name="Dalin E."/>
            <person name="Lucas S."/>
            <person name="Barry K."/>
            <person name="Land M."/>
            <person name="Richardson P."/>
            <person name="Huber H."/>
            <person name="Kyrpides N.C."/>
        </authorList>
    </citation>
    <scope>NUCLEOTIDE SEQUENCE [LARGE SCALE GENOMIC DNA]</scope>
    <source>
        <strain evidence="3">ATCC 43588 / DSM 3639 / JCM 9404 / F1</strain>
    </source>
</reference>
<dbReference type="InterPro" id="IPR032466">
    <property type="entry name" value="Metal_Hydrolase"/>
</dbReference>
<dbReference type="SUPFAM" id="SSF51556">
    <property type="entry name" value="Metallo-dependent hydrolases"/>
    <property type="match status" value="1"/>
</dbReference>
<keyword evidence="3" id="KW-1185">Reference proteome</keyword>
<name>A3DLX9_STAMF</name>
<feature type="binding site" evidence="1">
    <location>
        <position position="194"/>
    </location>
    <ligand>
        <name>a divalent metal cation</name>
        <dbReference type="ChEBI" id="CHEBI:60240"/>
        <label>1</label>
    </ligand>
</feature>
<feature type="binding site" evidence="1">
    <location>
        <position position="123"/>
    </location>
    <ligand>
        <name>a divalent metal cation</name>
        <dbReference type="ChEBI" id="CHEBI:60240"/>
        <label>2</label>
    </ligand>
</feature>
<dbReference type="AlphaFoldDB" id="A3DLX9"/>
<dbReference type="eggNOG" id="arCOG00891">
    <property type="taxonomic scope" value="Archaea"/>
</dbReference>
<dbReference type="HOGENOM" id="CLU_031506_5_2_2"/>
<keyword evidence="1" id="KW-0479">Metal-binding</keyword>
<organism evidence="2 3">
    <name type="scientific">Staphylothermus marinus (strain ATCC 43588 / DSM 3639 / JCM 9404 / F1)</name>
    <dbReference type="NCBI Taxonomy" id="399550"/>
    <lineage>
        <taxon>Archaea</taxon>
        <taxon>Thermoproteota</taxon>
        <taxon>Thermoprotei</taxon>
        <taxon>Desulfurococcales</taxon>
        <taxon>Desulfurococcaceae</taxon>
        <taxon>Staphylothermus</taxon>
    </lineage>
</organism>
<sequence>MIKYIDMHCHCHEYSVEELSSFIEKNILLVCVSDDPASSMKTLEIRKKLEITPCVGIHPWEAHKYNIKHAKNIADLAIKNNVKCLGEVGLDKRFVPKTYDHQFSIFEIFLEAAKEYDLVLNLHTAGAWREVYELLVKNDINRAYFHWYTGPLNLLEEITGSGYYVGINAAWKIQEKHRKVIKHAPLENMLTETDAPYKYKSLELRPDYVVETIEYIAKVKNMPVEYVLFKINENYEKLFKSPL</sequence>
<dbReference type="PIRSF" id="PIRSF005902">
    <property type="entry name" value="DNase_TatD"/>
    <property type="match status" value="1"/>
</dbReference>
<dbReference type="Gene3D" id="3.20.20.140">
    <property type="entry name" value="Metal-dependent hydrolases"/>
    <property type="match status" value="1"/>
</dbReference>
<feature type="binding site" evidence="1">
    <location>
        <position position="8"/>
    </location>
    <ligand>
        <name>a divalent metal cation</name>
        <dbReference type="ChEBI" id="CHEBI:60240"/>
        <label>1</label>
    </ligand>
</feature>
<evidence type="ECO:0000313" key="3">
    <source>
        <dbReference type="Proteomes" id="UP000000254"/>
    </source>
</evidence>
<dbReference type="STRING" id="399550.Smar_0532"/>